<evidence type="ECO:0000313" key="2">
    <source>
        <dbReference type="EMBL" id="PNR57438.1"/>
    </source>
</evidence>
<organism evidence="2">
    <name type="scientific">Physcomitrium patens</name>
    <name type="common">Spreading-leaved earth moss</name>
    <name type="synonym">Physcomitrella patens</name>
    <dbReference type="NCBI Taxonomy" id="3218"/>
    <lineage>
        <taxon>Eukaryota</taxon>
        <taxon>Viridiplantae</taxon>
        <taxon>Streptophyta</taxon>
        <taxon>Embryophyta</taxon>
        <taxon>Bryophyta</taxon>
        <taxon>Bryophytina</taxon>
        <taxon>Bryopsida</taxon>
        <taxon>Funariidae</taxon>
        <taxon>Funariales</taxon>
        <taxon>Funariaceae</taxon>
        <taxon>Physcomitrium</taxon>
    </lineage>
</organism>
<dbReference type="InParanoid" id="A0A2K1KUJ2"/>
<reference evidence="2 4" key="2">
    <citation type="journal article" date="2018" name="Plant J.">
        <title>The Physcomitrella patens chromosome-scale assembly reveals moss genome structure and evolution.</title>
        <authorList>
            <person name="Lang D."/>
            <person name="Ullrich K.K."/>
            <person name="Murat F."/>
            <person name="Fuchs J."/>
            <person name="Jenkins J."/>
            <person name="Haas F.B."/>
            <person name="Piednoel M."/>
            <person name="Gundlach H."/>
            <person name="Van Bel M."/>
            <person name="Meyberg R."/>
            <person name="Vives C."/>
            <person name="Morata J."/>
            <person name="Symeonidi A."/>
            <person name="Hiss M."/>
            <person name="Muchero W."/>
            <person name="Kamisugi Y."/>
            <person name="Saleh O."/>
            <person name="Blanc G."/>
            <person name="Decker E.L."/>
            <person name="van Gessel N."/>
            <person name="Grimwood J."/>
            <person name="Hayes R.D."/>
            <person name="Graham S.W."/>
            <person name="Gunter L.E."/>
            <person name="McDaniel S.F."/>
            <person name="Hoernstein S.N.W."/>
            <person name="Larsson A."/>
            <person name="Li F.W."/>
            <person name="Perroud P.F."/>
            <person name="Phillips J."/>
            <person name="Ranjan P."/>
            <person name="Rokshar D.S."/>
            <person name="Rothfels C.J."/>
            <person name="Schneider L."/>
            <person name="Shu S."/>
            <person name="Stevenson D.W."/>
            <person name="Thummler F."/>
            <person name="Tillich M."/>
            <person name="Villarreal Aguilar J.C."/>
            <person name="Widiez T."/>
            <person name="Wong G.K."/>
            <person name="Wymore A."/>
            <person name="Zhang Y."/>
            <person name="Zimmer A.D."/>
            <person name="Quatrano R.S."/>
            <person name="Mayer K.F.X."/>
            <person name="Goodstein D."/>
            <person name="Casacuberta J.M."/>
            <person name="Vandepoele K."/>
            <person name="Reski R."/>
            <person name="Cuming A.C."/>
            <person name="Tuskan G.A."/>
            <person name="Maumus F."/>
            <person name="Salse J."/>
            <person name="Schmutz J."/>
            <person name="Rensing S.A."/>
        </authorList>
    </citation>
    <scope>NUCLEOTIDE SEQUENCE [LARGE SCALE GENOMIC DNA]</scope>
    <source>
        <strain evidence="3 4">cv. Gransden 2004</strain>
    </source>
</reference>
<dbReference type="EnsemblPlants" id="Pp3c3_14760V3.1">
    <property type="protein sequence ID" value="PAC:32944543.CDS.1"/>
    <property type="gene ID" value="Pp3c3_14760"/>
</dbReference>
<evidence type="ECO:0000256" key="1">
    <source>
        <dbReference type="SAM" id="MobiDB-lite"/>
    </source>
</evidence>
<proteinExistence type="predicted"/>
<sequence>MHANSYGYCSKLNTIGAAAATAWVGGRLRWVEVESQQLPLSTNRVSMHPLCKHHHRHSRKGHSNGAGNEFLHV</sequence>
<gene>
    <name evidence="2" type="ORF">PHYPA_004432</name>
</gene>
<protein>
    <submittedName>
        <fullName evidence="2 3">Uncharacterized protein</fullName>
    </submittedName>
</protein>
<feature type="compositionally biased region" description="Basic residues" evidence="1">
    <location>
        <begin position="51"/>
        <end position="62"/>
    </location>
</feature>
<dbReference type="Gramene" id="Pp3c3_14760V3.2">
    <property type="protein sequence ID" value="PAC:32944544.CDS.1"/>
    <property type="gene ID" value="Pp3c3_14760"/>
</dbReference>
<evidence type="ECO:0000313" key="3">
    <source>
        <dbReference type="EnsemblPlants" id="PAC:32944543.CDS.1"/>
    </source>
</evidence>
<reference evidence="2 4" key="1">
    <citation type="journal article" date="2008" name="Science">
        <title>The Physcomitrella genome reveals evolutionary insights into the conquest of land by plants.</title>
        <authorList>
            <person name="Rensing S."/>
            <person name="Lang D."/>
            <person name="Zimmer A."/>
            <person name="Terry A."/>
            <person name="Salamov A."/>
            <person name="Shapiro H."/>
            <person name="Nishiyama T."/>
            <person name="Perroud P.-F."/>
            <person name="Lindquist E."/>
            <person name="Kamisugi Y."/>
            <person name="Tanahashi T."/>
            <person name="Sakakibara K."/>
            <person name="Fujita T."/>
            <person name="Oishi K."/>
            <person name="Shin-I T."/>
            <person name="Kuroki Y."/>
            <person name="Toyoda A."/>
            <person name="Suzuki Y."/>
            <person name="Hashimoto A."/>
            <person name="Yamaguchi K."/>
            <person name="Sugano A."/>
            <person name="Kohara Y."/>
            <person name="Fujiyama A."/>
            <person name="Anterola A."/>
            <person name="Aoki S."/>
            <person name="Ashton N."/>
            <person name="Barbazuk W.B."/>
            <person name="Barker E."/>
            <person name="Bennetzen J."/>
            <person name="Bezanilla M."/>
            <person name="Blankenship R."/>
            <person name="Cho S.H."/>
            <person name="Dutcher S."/>
            <person name="Estelle M."/>
            <person name="Fawcett J.A."/>
            <person name="Gundlach H."/>
            <person name="Hanada K."/>
            <person name="Heyl A."/>
            <person name="Hicks K.A."/>
            <person name="Hugh J."/>
            <person name="Lohr M."/>
            <person name="Mayer K."/>
            <person name="Melkozernov A."/>
            <person name="Murata T."/>
            <person name="Nelson D."/>
            <person name="Pils B."/>
            <person name="Prigge M."/>
            <person name="Reiss B."/>
            <person name="Renner T."/>
            <person name="Rombauts S."/>
            <person name="Rushton P."/>
            <person name="Sanderfoot A."/>
            <person name="Schween G."/>
            <person name="Shiu S.-H."/>
            <person name="Stueber K."/>
            <person name="Theodoulou F.L."/>
            <person name="Tu H."/>
            <person name="Van de Peer Y."/>
            <person name="Verrier P.J."/>
            <person name="Waters E."/>
            <person name="Wood A."/>
            <person name="Yang L."/>
            <person name="Cove D."/>
            <person name="Cuming A."/>
            <person name="Hasebe M."/>
            <person name="Lucas S."/>
            <person name="Mishler D.B."/>
            <person name="Reski R."/>
            <person name="Grigoriev I."/>
            <person name="Quatrano R.S."/>
            <person name="Boore J.L."/>
        </authorList>
    </citation>
    <scope>NUCLEOTIDE SEQUENCE [LARGE SCALE GENOMIC DNA]</scope>
    <source>
        <strain evidence="3 4">cv. Gransden 2004</strain>
    </source>
</reference>
<evidence type="ECO:0000313" key="4">
    <source>
        <dbReference type="Proteomes" id="UP000006727"/>
    </source>
</evidence>
<reference evidence="3" key="3">
    <citation type="submission" date="2020-12" db="UniProtKB">
        <authorList>
            <consortium name="EnsemblPlants"/>
        </authorList>
    </citation>
    <scope>IDENTIFICATION</scope>
</reference>
<feature type="region of interest" description="Disordered" evidence="1">
    <location>
        <begin position="51"/>
        <end position="73"/>
    </location>
</feature>
<keyword evidence="4" id="KW-1185">Reference proteome</keyword>
<name>A0A2K1KUJ2_PHYPA</name>
<accession>A0A2K1KUJ2</accession>
<dbReference type="Proteomes" id="UP000006727">
    <property type="component" value="Chromosome 3"/>
</dbReference>
<dbReference type="EnsemblPlants" id="Pp3c3_14760V3.2">
    <property type="protein sequence ID" value="PAC:32944544.CDS.1"/>
    <property type="gene ID" value="Pp3c3_14760"/>
</dbReference>
<dbReference type="Gramene" id="Pp3c3_14760V3.1">
    <property type="protein sequence ID" value="PAC:32944543.CDS.1"/>
    <property type="gene ID" value="Pp3c3_14760"/>
</dbReference>
<dbReference type="AlphaFoldDB" id="A0A2K1KUJ2"/>
<dbReference type="PaxDb" id="3218-PP1S25_143V6.1"/>
<dbReference type="EMBL" id="ABEU02000003">
    <property type="protein sequence ID" value="PNR57438.1"/>
    <property type="molecule type" value="Genomic_DNA"/>
</dbReference>